<evidence type="ECO:0000256" key="2">
    <source>
        <dbReference type="ARBA" id="ARBA00015342"/>
    </source>
</evidence>
<evidence type="ECO:0000256" key="3">
    <source>
        <dbReference type="ARBA" id="ARBA00022969"/>
    </source>
</evidence>
<dbReference type="EMBL" id="AY816320">
    <property type="protein sequence ID" value="AAV67977.1"/>
    <property type="molecule type" value="Genomic_DNA"/>
</dbReference>
<feature type="compositionally biased region" description="Polar residues" evidence="8">
    <location>
        <begin position="426"/>
        <end position="438"/>
    </location>
</feature>
<feature type="compositionally biased region" description="Polar residues" evidence="8">
    <location>
        <begin position="496"/>
        <end position="519"/>
    </location>
</feature>
<proteinExistence type="inferred from homology"/>
<dbReference type="GO" id="GO:0048315">
    <property type="term" value="P:conidium formation"/>
    <property type="evidence" value="ECO:0007669"/>
    <property type="project" value="UniProtKB-KW"/>
</dbReference>
<evidence type="ECO:0000256" key="4">
    <source>
        <dbReference type="ARBA" id="ARBA00023015"/>
    </source>
</evidence>
<feature type="compositionally biased region" description="Basic residues" evidence="8">
    <location>
        <begin position="481"/>
        <end position="494"/>
    </location>
</feature>
<evidence type="ECO:0000256" key="6">
    <source>
        <dbReference type="ARBA" id="ARBA00023163"/>
    </source>
</evidence>
<keyword evidence="6" id="KW-0804">Transcription</keyword>
<feature type="region of interest" description="Disordered" evidence="8">
    <location>
        <begin position="285"/>
        <end position="317"/>
    </location>
</feature>
<dbReference type="InterPro" id="IPR040112">
    <property type="entry name" value="WetA"/>
</dbReference>
<gene>
    <name evidence="9" type="primary">WET1</name>
</gene>
<sequence length="590" mass="65193">MGVIPRVNNHLGILCHCLRQKSDENGRQSPANYFRSRGRSHRAMFNQHINMQPLHDVTDKEGQEAAFPSGVNTLFDAGTPCKALQTRNLRNGMLSFHPGQALEMDDKQNFGPSHSYSEFGDPGPDLEVMFHGNKDASLFTSSSSSPLHHIYNKNSPSSSSEPRHHELNNPRASIRKHRAHLDLMHSPGNASLDMAYQSSWANRFQAFNIQAHDYQIALPPTSPLKPEPSENIARLTEGESSLQNNHHDAESTFSQSLMVNHSRHTPISGPCTDQGMRHIYVDQQRPATSAGPISPPSHHIIRSQHSEPSSMSSWNSESIDAPSFHYSTDLQTPDGQTWWQTPEATNRDLHSYSQSPYQPVVVAPTAQKPPTHQTRVLQGTSMMHMGQSTDMGSVREPPFPQSAVSCPEDMACAPFTPLAPAHDAISRNSPLETSNQRQYAPPSHSHPVSLASIKSPGLPLRSTSANPTHGLLKAKPEIRPHDKHQHQRKSHIRKTSGISTHSQRSIKGTPITPNSNTNPIIKRPLSVSFVNFTPEDSQKLLTGVAPSGSSKTKARREQEAREKRRKLSEAALLAVKRAGGDVEAFEAVFF</sequence>
<organism evidence="9">
    <name type="scientific">Ajellomyces capsulatus</name>
    <name type="common">Darling's disease fungus</name>
    <name type="synonym">Histoplasma capsulatum</name>
    <dbReference type="NCBI Taxonomy" id="5037"/>
    <lineage>
        <taxon>Eukaryota</taxon>
        <taxon>Fungi</taxon>
        <taxon>Dikarya</taxon>
        <taxon>Ascomycota</taxon>
        <taxon>Pezizomycotina</taxon>
        <taxon>Eurotiomycetes</taxon>
        <taxon>Eurotiomycetidae</taxon>
        <taxon>Onygenales</taxon>
        <taxon>Ajellomycetaceae</taxon>
        <taxon>Histoplasma</taxon>
    </lineage>
</organism>
<feature type="compositionally biased region" description="Low complexity" evidence="8">
    <location>
        <begin position="306"/>
        <end position="317"/>
    </location>
</feature>
<name>Q5PZ31_AJECA</name>
<evidence type="ECO:0000256" key="7">
    <source>
        <dbReference type="ARBA" id="ARBA00023321"/>
    </source>
</evidence>
<evidence type="ECO:0000256" key="5">
    <source>
        <dbReference type="ARBA" id="ARBA00023159"/>
    </source>
</evidence>
<dbReference type="GO" id="GO:0030435">
    <property type="term" value="P:sporulation resulting in formation of a cellular spore"/>
    <property type="evidence" value="ECO:0007669"/>
    <property type="project" value="UniProtKB-KW"/>
</dbReference>
<keyword evidence="3" id="KW-0749">Sporulation</keyword>
<keyword evidence="5" id="KW-0010">Activator</keyword>
<keyword evidence="7" id="KW-0183">Conidiation</keyword>
<feature type="region of interest" description="Disordered" evidence="8">
    <location>
        <begin position="140"/>
        <end position="168"/>
    </location>
</feature>
<dbReference type="AlphaFoldDB" id="Q5PZ31"/>
<protein>
    <recommendedName>
        <fullName evidence="2">Developmental regulatory protein wetA</fullName>
    </recommendedName>
</protein>
<keyword evidence="4" id="KW-0805">Transcription regulation</keyword>
<evidence type="ECO:0000313" key="9">
    <source>
        <dbReference type="EMBL" id="AAV67977.1"/>
    </source>
</evidence>
<feature type="region of interest" description="Disordered" evidence="8">
    <location>
        <begin position="540"/>
        <end position="567"/>
    </location>
</feature>
<feature type="region of interest" description="Disordered" evidence="8">
    <location>
        <begin position="423"/>
        <end position="519"/>
    </location>
</feature>
<evidence type="ECO:0000256" key="1">
    <source>
        <dbReference type="ARBA" id="ARBA00008881"/>
    </source>
</evidence>
<evidence type="ECO:0000256" key="8">
    <source>
        <dbReference type="SAM" id="MobiDB-lite"/>
    </source>
</evidence>
<comment type="similarity">
    <text evidence="1">Belongs to the wetA family.</text>
</comment>
<accession>Q5PZ31</accession>
<dbReference type="PANTHER" id="PTHR22934">
    <property type="entry name" value="PROTEIN ESC1/WETA-RELATED"/>
    <property type="match status" value="1"/>
</dbReference>
<reference evidence="9" key="1">
    <citation type="journal article" date="2003" name="Mol. Biol. Cell">
        <title>Identifying phase-specific genes in the fungal pathogen Histoplasma capsulatum using a genomic shotgun microarray.</title>
        <authorList>
            <person name="Hwang L."/>
            <person name="Hocking-Murray D."/>
            <person name="Bahrami A.K."/>
            <person name="Andersson M."/>
            <person name="Rine J."/>
            <person name="Sil A."/>
        </authorList>
    </citation>
    <scope>NUCLEOTIDE SEQUENCE</scope>
    <source>
        <strain evidence="9">G217B</strain>
    </source>
</reference>
<dbReference type="PANTHER" id="PTHR22934:SF25">
    <property type="entry name" value="DEVELOPMENTAL REGULATORY PROTEIN WETA"/>
    <property type="match status" value="1"/>
</dbReference>
<reference evidence="9" key="2">
    <citation type="submission" date="2004-11" db="EMBL/GenBank/DDBJ databases">
        <authorList>
            <person name="Sil A."/>
            <person name="Hwang L."/>
        </authorList>
    </citation>
    <scope>NUCLEOTIDE SEQUENCE</scope>
    <source>
        <strain evidence="9">G217B</strain>
    </source>
</reference>